<dbReference type="PROSITE" id="PS50893">
    <property type="entry name" value="ABC_TRANSPORTER_2"/>
    <property type="match status" value="1"/>
</dbReference>
<dbReference type="GO" id="GO:0016887">
    <property type="term" value="F:ATP hydrolysis activity"/>
    <property type="evidence" value="ECO:0007669"/>
    <property type="project" value="InterPro"/>
</dbReference>
<name>A0A6B1DRQ3_9CHLR</name>
<dbReference type="Gene3D" id="3.40.50.300">
    <property type="entry name" value="P-loop containing nucleotide triphosphate hydrolases"/>
    <property type="match status" value="1"/>
</dbReference>
<dbReference type="InterPro" id="IPR027417">
    <property type="entry name" value="P-loop_NTPase"/>
</dbReference>
<dbReference type="CDD" id="cd03301">
    <property type="entry name" value="ABC_MalK_N"/>
    <property type="match status" value="1"/>
</dbReference>
<dbReference type="PROSITE" id="PS00211">
    <property type="entry name" value="ABC_TRANSPORTER_1"/>
    <property type="match status" value="1"/>
</dbReference>
<evidence type="ECO:0000313" key="8">
    <source>
        <dbReference type="EMBL" id="MYD90390.1"/>
    </source>
</evidence>
<dbReference type="InterPro" id="IPR015855">
    <property type="entry name" value="ABC_transpr_MalK-like"/>
</dbReference>
<dbReference type="GO" id="GO:0140359">
    <property type="term" value="F:ABC-type transporter activity"/>
    <property type="evidence" value="ECO:0007669"/>
    <property type="project" value="InterPro"/>
</dbReference>
<dbReference type="InterPro" id="IPR012340">
    <property type="entry name" value="NA-bd_OB-fold"/>
</dbReference>
<dbReference type="SUPFAM" id="SSF52540">
    <property type="entry name" value="P-loop containing nucleoside triphosphate hydrolases"/>
    <property type="match status" value="1"/>
</dbReference>
<dbReference type="InterPro" id="IPR008995">
    <property type="entry name" value="Mo/tungstate-bd_C_term_dom"/>
</dbReference>
<evidence type="ECO:0000256" key="3">
    <source>
        <dbReference type="ARBA" id="ARBA00022741"/>
    </source>
</evidence>
<dbReference type="GO" id="GO:0005524">
    <property type="term" value="F:ATP binding"/>
    <property type="evidence" value="ECO:0007669"/>
    <property type="project" value="UniProtKB-KW"/>
</dbReference>
<comment type="caution">
    <text evidence="8">The sequence shown here is derived from an EMBL/GenBank/DDBJ whole genome shotgun (WGS) entry which is preliminary data.</text>
</comment>
<dbReference type="GO" id="GO:0008643">
    <property type="term" value="P:carbohydrate transport"/>
    <property type="evidence" value="ECO:0007669"/>
    <property type="project" value="InterPro"/>
</dbReference>
<dbReference type="SUPFAM" id="SSF50331">
    <property type="entry name" value="MOP-like"/>
    <property type="match status" value="1"/>
</dbReference>
<evidence type="ECO:0000256" key="6">
    <source>
        <dbReference type="ARBA" id="ARBA00023136"/>
    </source>
</evidence>
<dbReference type="InterPro" id="IPR003439">
    <property type="entry name" value="ABC_transporter-like_ATP-bd"/>
</dbReference>
<dbReference type="EMBL" id="VXPY01000060">
    <property type="protein sequence ID" value="MYD90390.1"/>
    <property type="molecule type" value="Genomic_DNA"/>
</dbReference>
<dbReference type="InterPro" id="IPR013611">
    <property type="entry name" value="Transp-assoc_OB_typ2"/>
</dbReference>
<evidence type="ECO:0000256" key="1">
    <source>
        <dbReference type="ARBA" id="ARBA00022448"/>
    </source>
</evidence>
<reference evidence="8" key="1">
    <citation type="submission" date="2019-09" db="EMBL/GenBank/DDBJ databases">
        <title>Characterisation of the sponge microbiome using genome-centric metagenomics.</title>
        <authorList>
            <person name="Engelberts J.P."/>
            <person name="Robbins S.J."/>
            <person name="De Goeij J.M."/>
            <person name="Aranda M."/>
            <person name="Bell S.C."/>
            <person name="Webster N.S."/>
        </authorList>
    </citation>
    <scope>NUCLEOTIDE SEQUENCE</scope>
    <source>
        <strain evidence="8">SB0662_bin_9</strain>
    </source>
</reference>
<accession>A0A6B1DRQ3</accession>
<evidence type="ECO:0000256" key="5">
    <source>
        <dbReference type="ARBA" id="ARBA00022967"/>
    </source>
</evidence>
<dbReference type="Gene3D" id="2.40.50.140">
    <property type="entry name" value="Nucleic acid-binding proteins"/>
    <property type="match status" value="1"/>
</dbReference>
<proteinExistence type="predicted"/>
<sequence length="375" mass="41730">MAQIRYQHVGKRFGAVQALEDLNLVVADREFVTLVGPSGCGKSTTLNLTAGLEDPSQGEIYIDGQLVNAVPPGKRDIAMVFQSYALYPHKTVRENIGFGLKVRKMARTEIESRVQQAAQSLEIDHLLDRKPRQLSGGQRQRVALGRAITRNPKAFLLDEPLSNLDAKLRIQMRAELKLLFERVEGTVLYVTHDQAEAMTLSDRVVVMHHGQVQQVGPPLEVYNRPRNLFVAGFLGSPTMNFLDCHLHVQDGMWQVQGEDMPEGALTLTEADLEAMDLLAHRDRLHGSAILGIRPEDIAFGPRSEADATGSHLPCQVIVVEPMGSMNILVVAVGRQRLMISTGPDQDIRAGEQGWLTFNRAKLHFFHRDTELNLRA</sequence>
<dbReference type="NCBIfam" id="NF008653">
    <property type="entry name" value="PRK11650.1"/>
    <property type="match status" value="1"/>
</dbReference>
<dbReference type="FunFam" id="3.40.50.300:FF:000042">
    <property type="entry name" value="Maltose/maltodextrin ABC transporter, ATP-binding protein"/>
    <property type="match status" value="1"/>
</dbReference>
<dbReference type="PANTHER" id="PTHR43875:SF15">
    <property type="entry name" value="TREHALOSE IMPORT ATP-BINDING PROTEIN SUGC"/>
    <property type="match status" value="1"/>
</dbReference>
<gene>
    <name evidence="8" type="ORF">F4Y08_08670</name>
</gene>
<keyword evidence="2" id="KW-1003">Cell membrane</keyword>
<feature type="domain" description="ABC transporter" evidence="7">
    <location>
        <begin position="4"/>
        <end position="234"/>
    </location>
</feature>
<dbReference type="SMART" id="SM00382">
    <property type="entry name" value="AAA"/>
    <property type="match status" value="1"/>
</dbReference>
<keyword evidence="1" id="KW-0813">Transport</keyword>
<dbReference type="Pfam" id="PF08402">
    <property type="entry name" value="TOBE_2"/>
    <property type="match status" value="1"/>
</dbReference>
<keyword evidence="3" id="KW-0547">Nucleotide-binding</keyword>
<keyword evidence="6" id="KW-0472">Membrane</keyword>
<keyword evidence="4 8" id="KW-0067">ATP-binding</keyword>
<dbReference type="Pfam" id="PF00005">
    <property type="entry name" value="ABC_tran"/>
    <property type="match status" value="1"/>
</dbReference>
<protein>
    <submittedName>
        <fullName evidence="8">ABC transporter ATP-binding protein</fullName>
    </submittedName>
</protein>
<evidence type="ECO:0000256" key="2">
    <source>
        <dbReference type="ARBA" id="ARBA00022475"/>
    </source>
</evidence>
<organism evidence="8">
    <name type="scientific">Caldilineaceae bacterium SB0662_bin_9</name>
    <dbReference type="NCBI Taxonomy" id="2605258"/>
    <lineage>
        <taxon>Bacteria</taxon>
        <taxon>Bacillati</taxon>
        <taxon>Chloroflexota</taxon>
        <taxon>Caldilineae</taxon>
        <taxon>Caldilineales</taxon>
        <taxon>Caldilineaceae</taxon>
    </lineage>
</organism>
<dbReference type="InterPro" id="IPR017871">
    <property type="entry name" value="ABC_transporter-like_CS"/>
</dbReference>
<dbReference type="InterPro" id="IPR047641">
    <property type="entry name" value="ABC_transpr_MalK/UgpC-like"/>
</dbReference>
<dbReference type="InterPro" id="IPR003593">
    <property type="entry name" value="AAA+_ATPase"/>
</dbReference>
<evidence type="ECO:0000256" key="4">
    <source>
        <dbReference type="ARBA" id="ARBA00022840"/>
    </source>
</evidence>
<dbReference type="Gene3D" id="2.40.50.100">
    <property type="match status" value="1"/>
</dbReference>
<dbReference type="GO" id="GO:0055052">
    <property type="term" value="C:ATP-binding cassette (ABC) transporter complex, substrate-binding subunit-containing"/>
    <property type="evidence" value="ECO:0007669"/>
    <property type="project" value="TreeGrafter"/>
</dbReference>
<keyword evidence="5" id="KW-1278">Translocase</keyword>
<evidence type="ECO:0000259" key="7">
    <source>
        <dbReference type="PROSITE" id="PS50893"/>
    </source>
</evidence>
<dbReference type="AlphaFoldDB" id="A0A6B1DRQ3"/>
<dbReference type="PANTHER" id="PTHR43875">
    <property type="entry name" value="MALTODEXTRIN IMPORT ATP-BINDING PROTEIN MSMX"/>
    <property type="match status" value="1"/>
</dbReference>